<dbReference type="PROSITE" id="PS51257">
    <property type="entry name" value="PROKAR_LIPOPROTEIN"/>
    <property type="match status" value="1"/>
</dbReference>
<keyword evidence="3" id="KW-1185">Reference proteome</keyword>
<dbReference type="Gene3D" id="3.20.20.80">
    <property type="entry name" value="Glycosidases"/>
    <property type="match status" value="1"/>
</dbReference>
<sequence precursor="true">MNRSAAPCILLLVSLLACLVQPLAAQDEKNVQPVDPGTLTGKVMVGYQGWFNCPKDGSELGWKHWARLGHRQFGPGNVTVDLWPDVSELDADERYATGFRHADGSRAEVFSSANRKTVLRHFRWMQEYGIDGAFLQRFVSGHPSGLSDPRLLKNMNQVLNHVREGARKSGRTFAVMYDLSGLQEGEVERVFDDWTELREIQRVAEDTQYQRHNGKPLVAVWGIGFSDDRPYSLQECYELVKLFKRNGCAVMLGVPSYWREGTRDAVDDPLLKEIIKAADVISPWSVGRYRSPKEADRHAEQVWQLDRQWCAEEGLDFLPVAFPGFSWHNLHGGELNQIPRRKGDFLWSQIKAAERIGCGMLYIAMFDEVDEATAIFKCTNHPPTGNGGKFVTYEGLPSDHYLKLAGKASRLLKGEPETGAVKKTVPVKKEAERRLLIGYGEGILELDGQNDIVWHYQQPGIETVYDAWKLPNGNVLFAHRFGVREVNREKETVWDFKVPPIKGQQEINSCQPLGDGKVLILDCGNQKLLEVDRQQNVTLSIDLPDGGKNVHNRYMQARKTPQGTYLISYRENKVILELDAQGKEVWRYDLKPQDRPFTAIRLANGRTLIPCITSYQIIEVDPEGKITWILDKRDDLGFELLYPVGVQVRNNGNLVVINSDYHHRQGMDNDVQAFEITRDKRVLWKLMKTDLEEDGKVPVVERGTKMPSHHLLSIQVLGEPAGLK</sequence>
<evidence type="ECO:0000313" key="2">
    <source>
        <dbReference type="EMBL" id="QDT21793.1"/>
    </source>
</evidence>
<evidence type="ECO:0000313" key="3">
    <source>
        <dbReference type="Proteomes" id="UP000320421"/>
    </source>
</evidence>
<dbReference type="SUPFAM" id="SSF63829">
    <property type="entry name" value="Calcium-dependent phosphotriesterase"/>
    <property type="match status" value="1"/>
</dbReference>
<feature type="chain" id="PRO_5021836418" description="Xylosidase/arabinosidase" evidence="1">
    <location>
        <begin position="26"/>
        <end position="724"/>
    </location>
</feature>
<keyword evidence="1" id="KW-0732">Signal</keyword>
<accession>A0A517PQY4</accession>
<organism evidence="2 3">
    <name type="scientific">Gimesia chilikensis</name>
    <dbReference type="NCBI Taxonomy" id="2605989"/>
    <lineage>
        <taxon>Bacteria</taxon>
        <taxon>Pseudomonadati</taxon>
        <taxon>Planctomycetota</taxon>
        <taxon>Planctomycetia</taxon>
        <taxon>Planctomycetales</taxon>
        <taxon>Planctomycetaceae</taxon>
        <taxon>Gimesia</taxon>
    </lineage>
</organism>
<gene>
    <name evidence="2" type="ORF">HG66A1_35960</name>
</gene>
<dbReference type="InterPro" id="IPR011042">
    <property type="entry name" value="6-blade_b-propeller_TolB-like"/>
</dbReference>
<evidence type="ECO:0000256" key="1">
    <source>
        <dbReference type="SAM" id="SignalP"/>
    </source>
</evidence>
<dbReference type="RefSeq" id="WP_145186658.1">
    <property type="nucleotide sequence ID" value="NZ_CP036266.1"/>
</dbReference>
<reference evidence="2 3" key="1">
    <citation type="submission" date="2019-02" db="EMBL/GenBank/DDBJ databases">
        <title>Deep-cultivation of Planctomycetes and their phenomic and genomic characterization uncovers novel biology.</title>
        <authorList>
            <person name="Wiegand S."/>
            <person name="Jogler M."/>
            <person name="Boedeker C."/>
            <person name="Pinto D."/>
            <person name="Vollmers J."/>
            <person name="Rivas-Marin E."/>
            <person name="Kohn T."/>
            <person name="Peeters S.H."/>
            <person name="Heuer A."/>
            <person name="Rast P."/>
            <person name="Oberbeckmann S."/>
            <person name="Bunk B."/>
            <person name="Jeske O."/>
            <person name="Meyerdierks A."/>
            <person name="Storesund J.E."/>
            <person name="Kallscheuer N."/>
            <person name="Luecker S."/>
            <person name="Lage O.M."/>
            <person name="Pohl T."/>
            <person name="Merkel B.J."/>
            <person name="Hornburger P."/>
            <person name="Mueller R.-W."/>
            <person name="Bruemmer F."/>
            <person name="Labrenz M."/>
            <person name="Spormann A.M."/>
            <person name="Op den Camp H."/>
            <person name="Overmann J."/>
            <person name="Amann R."/>
            <person name="Jetten M.S.M."/>
            <person name="Mascher T."/>
            <person name="Medema M.H."/>
            <person name="Devos D.P."/>
            <person name="Kaster A.-K."/>
            <person name="Ovreas L."/>
            <person name="Rohde M."/>
            <person name="Galperin M.Y."/>
            <person name="Jogler C."/>
        </authorList>
    </citation>
    <scope>NUCLEOTIDE SEQUENCE [LARGE SCALE GENOMIC DNA]</scope>
    <source>
        <strain evidence="2 3">HG66A1</strain>
    </source>
</reference>
<name>A0A517PQY4_9PLAN</name>
<evidence type="ECO:0008006" key="4">
    <source>
        <dbReference type="Google" id="ProtNLM"/>
    </source>
</evidence>
<feature type="signal peptide" evidence="1">
    <location>
        <begin position="1"/>
        <end position="25"/>
    </location>
</feature>
<protein>
    <recommendedName>
        <fullName evidence="4">Xylosidase/arabinosidase</fullName>
    </recommendedName>
</protein>
<dbReference type="OrthoDB" id="6387072at2"/>
<proteinExistence type="predicted"/>
<dbReference type="Proteomes" id="UP000320421">
    <property type="component" value="Chromosome"/>
</dbReference>
<dbReference type="EMBL" id="CP036266">
    <property type="protein sequence ID" value="QDT21793.1"/>
    <property type="molecule type" value="Genomic_DNA"/>
</dbReference>
<dbReference type="CDD" id="cd11576">
    <property type="entry name" value="GH99_GH71_like_2"/>
    <property type="match status" value="1"/>
</dbReference>
<dbReference type="AlphaFoldDB" id="A0A517PQY4"/>
<dbReference type="Gene3D" id="2.120.10.30">
    <property type="entry name" value="TolB, C-terminal domain"/>
    <property type="match status" value="1"/>
</dbReference>